<feature type="region of interest" description="Disordered" evidence="5">
    <location>
        <begin position="583"/>
        <end position="677"/>
    </location>
</feature>
<dbReference type="Gene3D" id="3.30.40.10">
    <property type="entry name" value="Zinc/RING finger domain, C3HC4 (zinc finger)"/>
    <property type="match status" value="1"/>
</dbReference>
<dbReference type="InterPro" id="IPR013083">
    <property type="entry name" value="Znf_RING/FYVE/PHD"/>
</dbReference>
<dbReference type="InterPro" id="IPR017907">
    <property type="entry name" value="Znf_RING_CS"/>
</dbReference>
<feature type="region of interest" description="Disordered" evidence="5">
    <location>
        <begin position="346"/>
        <end position="392"/>
    </location>
</feature>
<evidence type="ECO:0000313" key="8">
    <source>
        <dbReference type="Proteomes" id="UP000051952"/>
    </source>
</evidence>
<gene>
    <name evidence="7" type="ORF">BSAL_68610</name>
</gene>
<dbReference type="GO" id="GO:0072344">
    <property type="term" value="P:rescue of stalled ribosome"/>
    <property type="evidence" value="ECO:0007669"/>
    <property type="project" value="InterPro"/>
</dbReference>
<dbReference type="OrthoDB" id="3838338at2759"/>
<dbReference type="InterPro" id="IPR013087">
    <property type="entry name" value="Znf_C2H2_type"/>
</dbReference>
<evidence type="ECO:0000256" key="4">
    <source>
        <dbReference type="PROSITE-ProRule" id="PRU00175"/>
    </source>
</evidence>
<feature type="domain" description="RING-type" evidence="6">
    <location>
        <begin position="23"/>
        <end position="63"/>
    </location>
</feature>
<dbReference type="GO" id="GO:0043022">
    <property type="term" value="F:ribosome binding"/>
    <property type="evidence" value="ECO:0007669"/>
    <property type="project" value="TreeGrafter"/>
</dbReference>
<organism evidence="7 8">
    <name type="scientific">Bodo saltans</name>
    <name type="common">Flagellated protozoan</name>
    <dbReference type="NCBI Taxonomy" id="75058"/>
    <lineage>
        <taxon>Eukaryota</taxon>
        <taxon>Discoba</taxon>
        <taxon>Euglenozoa</taxon>
        <taxon>Kinetoplastea</taxon>
        <taxon>Metakinetoplastina</taxon>
        <taxon>Eubodonida</taxon>
        <taxon>Bodonidae</taxon>
        <taxon>Bodo</taxon>
    </lineage>
</organism>
<dbReference type="PROSITE" id="PS00518">
    <property type="entry name" value="ZF_RING_1"/>
    <property type="match status" value="1"/>
</dbReference>
<evidence type="ECO:0000259" key="6">
    <source>
        <dbReference type="PROSITE" id="PS50089"/>
    </source>
</evidence>
<dbReference type="InterPro" id="IPR044288">
    <property type="entry name" value="ZNF598/HEL2"/>
</dbReference>
<dbReference type="PROSITE" id="PS50089">
    <property type="entry name" value="ZF_RING_2"/>
    <property type="match status" value="1"/>
</dbReference>
<proteinExistence type="predicted"/>
<reference evidence="8" key="1">
    <citation type="submission" date="2015-09" db="EMBL/GenBank/DDBJ databases">
        <authorList>
            <consortium name="Pathogen Informatics"/>
        </authorList>
    </citation>
    <scope>NUCLEOTIDE SEQUENCE [LARGE SCALE GENOMIC DNA]</scope>
    <source>
        <strain evidence="8">Lake Konstanz</strain>
    </source>
</reference>
<dbReference type="Proteomes" id="UP000051952">
    <property type="component" value="Unassembled WGS sequence"/>
</dbReference>
<dbReference type="GO" id="GO:0008270">
    <property type="term" value="F:zinc ion binding"/>
    <property type="evidence" value="ECO:0007669"/>
    <property type="project" value="UniProtKB-KW"/>
</dbReference>
<evidence type="ECO:0000256" key="3">
    <source>
        <dbReference type="ARBA" id="ARBA00022833"/>
    </source>
</evidence>
<feature type="region of interest" description="Disordered" evidence="5">
    <location>
        <begin position="414"/>
        <end position="455"/>
    </location>
</feature>
<evidence type="ECO:0000256" key="2">
    <source>
        <dbReference type="ARBA" id="ARBA00022771"/>
    </source>
</evidence>
<sequence>MAPKALTKGSTAKHETSTIALDCLVCAEPCAILGVFANCGHFLCYSCALRIHALDGKGCPVCRVTSTQLYVTMRAPKEEDGFDVEVELADMKDGTLCIQDKFLKCVIDNQKLAEHVRKLYEFTCPMAQCWRNGQQEPFVQEQMLRDHLQYDHQLRYCRVCLKDRRVFLSEQHVYLEKEYDQHLQGRCPIDSSSFQGHPPCKFCNNERHYDGEHLLKHMQHAHFSCDVCNRGEFTFTYYKNRDKLLEHFQRAHKLCDHSDCAHMDPMLRVFHSDLELQAHRQRAHNIGSRSGVSLDALGFRFSYAADAPNTSTQGSGAAVSTVPSTGASTHALKITFDHVSRREEVDTMPNVTSSTAAISSNNKNSRRGKAPPVTGAGRNDEESKKQGVPLAWKDPQLELRPIVVSVERLVHSPMTSSTSKAAAMPSWGTAPGAAPAMSSQSSSRAGEPTTREKEQDFDQLLHKYIPNPTLLVHFRHTCSDYLSGRILAVEFLTQLESTFFAKRLHELEIFFPYLVAVIPNAIKAEALATVKQMRGAPEIQRQQRIKEEEDAKKSGTSGARTGAPLSEMEERLLRSRQDIARLSQAQNKKKPAWASQAPAAVAAASPTTTSRTAQQLDYPTLGSTSWGGGRSGQSSVVPPPPAHVNPNEFPTLPTTSKKAHHQTAKPLTKNNAWFGTK</sequence>
<dbReference type="GO" id="GO:0061630">
    <property type="term" value="F:ubiquitin protein ligase activity"/>
    <property type="evidence" value="ECO:0007669"/>
    <property type="project" value="InterPro"/>
</dbReference>
<feature type="compositionally biased region" description="Polar residues" evidence="5">
    <location>
        <begin position="349"/>
        <end position="363"/>
    </location>
</feature>
<accession>A0A0S4KKN7</accession>
<dbReference type="InterPro" id="IPR001841">
    <property type="entry name" value="Znf_RING"/>
</dbReference>
<feature type="compositionally biased region" description="Polar residues" evidence="5">
    <location>
        <begin position="668"/>
        <end position="677"/>
    </location>
</feature>
<dbReference type="PANTHER" id="PTHR22938:SF0">
    <property type="entry name" value="E3 UBIQUITIN-PROTEIN LIGASE ZNF598"/>
    <property type="match status" value="1"/>
</dbReference>
<dbReference type="VEuPathDB" id="TriTrypDB:BSAL_68610"/>
<name>A0A0S4KKN7_BODSA</name>
<evidence type="ECO:0000313" key="7">
    <source>
        <dbReference type="EMBL" id="CUI14074.1"/>
    </source>
</evidence>
<dbReference type="Pfam" id="PF13920">
    <property type="entry name" value="zf-C3HC4_3"/>
    <property type="match status" value="1"/>
</dbReference>
<dbReference type="SUPFAM" id="SSF57850">
    <property type="entry name" value="RING/U-box"/>
    <property type="match status" value="1"/>
</dbReference>
<keyword evidence="2 4" id="KW-0863">Zinc-finger</keyword>
<dbReference type="OMA" id="WGDNIGP"/>
<feature type="compositionally biased region" description="Basic and acidic residues" evidence="5">
    <location>
        <begin position="544"/>
        <end position="553"/>
    </location>
</feature>
<dbReference type="SMART" id="SM00355">
    <property type="entry name" value="ZnF_C2H2"/>
    <property type="match status" value="4"/>
</dbReference>
<dbReference type="EMBL" id="CYKH01000478">
    <property type="protein sequence ID" value="CUI14074.1"/>
    <property type="molecule type" value="Genomic_DNA"/>
</dbReference>
<feature type="compositionally biased region" description="Low complexity" evidence="5">
    <location>
        <begin position="592"/>
        <end position="615"/>
    </location>
</feature>
<evidence type="ECO:0000256" key="5">
    <source>
        <dbReference type="SAM" id="MobiDB-lite"/>
    </source>
</evidence>
<evidence type="ECO:0000256" key="1">
    <source>
        <dbReference type="ARBA" id="ARBA00022723"/>
    </source>
</evidence>
<keyword evidence="1" id="KW-0479">Metal-binding</keyword>
<protein>
    <submittedName>
        <fullName evidence="7">Zinc finger protein, putative</fullName>
    </submittedName>
</protein>
<keyword evidence="3" id="KW-0862">Zinc</keyword>
<dbReference type="GO" id="GO:0016567">
    <property type="term" value="P:protein ubiquitination"/>
    <property type="evidence" value="ECO:0007669"/>
    <property type="project" value="TreeGrafter"/>
</dbReference>
<dbReference type="PANTHER" id="PTHR22938">
    <property type="entry name" value="ZINC FINGER PROTEIN 598"/>
    <property type="match status" value="1"/>
</dbReference>
<dbReference type="AlphaFoldDB" id="A0A0S4KKN7"/>
<feature type="region of interest" description="Disordered" evidence="5">
    <location>
        <begin position="536"/>
        <end position="566"/>
    </location>
</feature>
<keyword evidence="8" id="KW-1185">Reference proteome</keyword>